<name>A0ABV6IPQ4_9PROT</name>
<dbReference type="PANTHER" id="PTHR21600:SF44">
    <property type="entry name" value="RIBOSOMAL LARGE SUBUNIT PSEUDOURIDINE SYNTHASE D"/>
    <property type="match status" value="1"/>
</dbReference>
<dbReference type="CDD" id="cd02869">
    <property type="entry name" value="PseudoU_synth_RluA_like"/>
    <property type="match status" value="1"/>
</dbReference>
<evidence type="ECO:0000256" key="2">
    <source>
        <dbReference type="ARBA" id="ARBA00023235"/>
    </source>
</evidence>
<evidence type="ECO:0000313" key="5">
    <source>
        <dbReference type="EMBL" id="MFC0384628.1"/>
    </source>
</evidence>
<dbReference type="InterPro" id="IPR050188">
    <property type="entry name" value="RluA_PseudoU_synthase"/>
</dbReference>
<evidence type="ECO:0000259" key="4">
    <source>
        <dbReference type="Pfam" id="PF00849"/>
    </source>
</evidence>
<dbReference type="GO" id="GO:0016853">
    <property type="term" value="F:isomerase activity"/>
    <property type="evidence" value="ECO:0007669"/>
    <property type="project" value="UniProtKB-KW"/>
</dbReference>
<dbReference type="EMBL" id="JBHLVZ010000002">
    <property type="protein sequence ID" value="MFC0384628.1"/>
    <property type="molecule type" value="Genomic_DNA"/>
</dbReference>
<evidence type="ECO:0000256" key="3">
    <source>
        <dbReference type="SAM" id="MobiDB-lite"/>
    </source>
</evidence>
<organism evidence="5 6">
    <name type="scientific">Muricoccus vinaceus</name>
    <dbReference type="NCBI Taxonomy" id="424704"/>
    <lineage>
        <taxon>Bacteria</taxon>
        <taxon>Pseudomonadati</taxon>
        <taxon>Pseudomonadota</taxon>
        <taxon>Alphaproteobacteria</taxon>
        <taxon>Acetobacterales</taxon>
        <taxon>Roseomonadaceae</taxon>
        <taxon>Muricoccus</taxon>
    </lineage>
</organism>
<comment type="caution">
    <text evidence="5">The sequence shown here is derived from an EMBL/GenBank/DDBJ whole genome shotgun (WGS) entry which is preliminary data.</text>
</comment>
<reference evidence="5 6" key="1">
    <citation type="submission" date="2024-09" db="EMBL/GenBank/DDBJ databases">
        <authorList>
            <person name="Sun Q."/>
            <person name="Mori K."/>
        </authorList>
    </citation>
    <scope>NUCLEOTIDE SEQUENCE [LARGE SCALE GENOMIC DNA]</scope>
    <source>
        <strain evidence="5 6">CCM 7468</strain>
    </source>
</reference>
<dbReference type="InterPro" id="IPR020103">
    <property type="entry name" value="PsdUridine_synth_cat_dom_sf"/>
</dbReference>
<gene>
    <name evidence="5" type="ORF">ACFFIC_03570</name>
</gene>
<keyword evidence="2 5" id="KW-0413">Isomerase</keyword>
<protein>
    <submittedName>
        <fullName evidence="5">RluA family pseudouridine synthase</fullName>
        <ecNumber evidence="5">5.4.99.-</ecNumber>
    </submittedName>
</protein>
<dbReference type="EC" id="5.4.99.-" evidence="5"/>
<dbReference type="PROSITE" id="PS01129">
    <property type="entry name" value="PSI_RLU"/>
    <property type="match status" value="1"/>
</dbReference>
<comment type="similarity">
    <text evidence="1">Belongs to the pseudouridine synthase RluA family.</text>
</comment>
<dbReference type="SUPFAM" id="SSF55120">
    <property type="entry name" value="Pseudouridine synthase"/>
    <property type="match status" value="1"/>
</dbReference>
<dbReference type="PANTHER" id="PTHR21600">
    <property type="entry name" value="MITOCHONDRIAL RNA PSEUDOURIDINE SYNTHASE"/>
    <property type="match status" value="1"/>
</dbReference>
<sequence>MRDPSSLPGWLAARILHIRPDAMVIDKPAGLPLDPGRPRPGQAGGQPPKPSLADWLPLLQLGRRHPPQPVHRLDTDTAGCLVLGRTRPSLGALGALFADRRAEKTYWAVVTGIPGAAAGTLDAPLRKTSTAAQGWRMEVHPGGQPARTAWRVLGTAPPGQPPMAWLELRPATGRTHQLRVHCAHLGCPILGDPLYGRAGAAAPMHLLARSIALPLDPPLAATAAVPAAMAGAFSRCGMAAPGGPEALPPPGRVTGV</sequence>
<dbReference type="InterPro" id="IPR006145">
    <property type="entry name" value="PsdUridine_synth_RsuA/RluA"/>
</dbReference>
<evidence type="ECO:0000256" key="1">
    <source>
        <dbReference type="ARBA" id="ARBA00010876"/>
    </source>
</evidence>
<dbReference type="Pfam" id="PF00849">
    <property type="entry name" value="PseudoU_synth_2"/>
    <property type="match status" value="1"/>
</dbReference>
<feature type="domain" description="Pseudouridine synthase RsuA/RluA-like" evidence="4">
    <location>
        <begin position="23"/>
        <end position="184"/>
    </location>
</feature>
<proteinExistence type="inferred from homology"/>
<keyword evidence="6" id="KW-1185">Reference proteome</keyword>
<dbReference type="RefSeq" id="WP_377048696.1">
    <property type="nucleotide sequence ID" value="NZ_JBHLVZ010000002.1"/>
</dbReference>
<dbReference type="InterPro" id="IPR006224">
    <property type="entry name" value="PsdUridine_synth_RluA-like_CS"/>
</dbReference>
<accession>A0ABV6IPQ4</accession>
<dbReference type="Gene3D" id="3.30.2350.10">
    <property type="entry name" value="Pseudouridine synthase"/>
    <property type="match status" value="1"/>
</dbReference>
<feature type="region of interest" description="Disordered" evidence="3">
    <location>
        <begin position="27"/>
        <end position="52"/>
    </location>
</feature>
<dbReference type="Proteomes" id="UP001589789">
    <property type="component" value="Unassembled WGS sequence"/>
</dbReference>
<evidence type="ECO:0000313" key="6">
    <source>
        <dbReference type="Proteomes" id="UP001589789"/>
    </source>
</evidence>